<evidence type="ECO:0000313" key="19">
    <source>
        <dbReference type="Proteomes" id="UP000829401"/>
    </source>
</evidence>
<organism evidence="18 19">
    <name type="scientific">Alicyclobacillus acidoterrestris (strain ATCC 49025 / DSM 3922 / CIP 106132 / NCIMB 13137 / GD3B)</name>
    <dbReference type="NCBI Taxonomy" id="1356854"/>
    <lineage>
        <taxon>Bacteria</taxon>
        <taxon>Bacillati</taxon>
        <taxon>Bacillota</taxon>
        <taxon>Bacilli</taxon>
        <taxon>Bacillales</taxon>
        <taxon>Alicyclobacillaceae</taxon>
        <taxon>Alicyclobacillus</taxon>
    </lineage>
</organism>
<dbReference type="AlphaFoldDB" id="T0DF40"/>
<evidence type="ECO:0000256" key="6">
    <source>
        <dbReference type="ARBA" id="ARBA00022679"/>
    </source>
</evidence>
<evidence type="ECO:0000256" key="13">
    <source>
        <dbReference type="PIRSR" id="PIRSR000808-1"/>
    </source>
</evidence>
<dbReference type="PIRSF" id="PIRSF000808">
    <property type="entry name" value="GalT"/>
    <property type="match status" value="1"/>
</dbReference>
<evidence type="ECO:0000256" key="9">
    <source>
        <dbReference type="ARBA" id="ARBA00022833"/>
    </source>
</evidence>
<feature type="binding site" evidence="14">
    <location>
        <position position="140"/>
    </location>
    <ligand>
        <name>Zn(2+)</name>
        <dbReference type="ChEBI" id="CHEBI:29105"/>
    </ligand>
</feature>
<dbReference type="OrthoDB" id="9769064at2"/>
<evidence type="ECO:0000259" key="17">
    <source>
        <dbReference type="Pfam" id="PF02744"/>
    </source>
</evidence>
<dbReference type="SUPFAM" id="SSF54197">
    <property type="entry name" value="HIT-like"/>
    <property type="match status" value="2"/>
</dbReference>
<accession>T0DF40</accession>
<comment type="similarity">
    <text evidence="3 15">Belongs to the galactose-1-phosphate uridylyltransferase type 1 family.</text>
</comment>
<keyword evidence="11 15" id="KW-0119">Carbohydrate metabolism</keyword>
<keyword evidence="7 15" id="KW-0548">Nucleotidyltransferase</keyword>
<protein>
    <recommendedName>
        <fullName evidence="5 12">Galactose-1-phosphate uridylyltransferase</fullName>
        <ecNumber evidence="4 12">2.7.7.12</ecNumber>
    </recommendedName>
</protein>
<feature type="active site" description="Tele-UMP-histidine intermediate" evidence="13">
    <location>
        <position position="142"/>
    </location>
</feature>
<dbReference type="PANTHER" id="PTHR11943">
    <property type="entry name" value="GALACTOSE-1-PHOSPHATE URIDYLYLTRANSFERASE"/>
    <property type="match status" value="1"/>
</dbReference>
<accession>A0A9E6ZTY8</accession>
<evidence type="ECO:0000256" key="14">
    <source>
        <dbReference type="PIRSR" id="PIRSR000808-3"/>
    </source>
</evidence>
<dbReference type="GO" id="GO:0008108">
    <property type="term" value="F:UDP-glucose:hexose-1-phosphate uridylyltransferase activity"/>
    <property type="evidence" value="ECO:0007669"/>
    <property type="project" value="UniProtKB-UniRule"/>
</dbReference>
<evidence type="ECO:0000256" key="3">
    <source>
        <dbReference type="ARBA" id="ARBA00010951"/>
    </source>
</evidence>
<dbReference type="NCBIfam" id="TIGR00209">
    <property type="entry name" value="galT_1"/>
    <property type="match status" value="1"/>
</dbReference>
<evidence type="ECO:0000256" key="4">
    <source>
        <dbReference type="ARBA" id="ARBA00012384"/>
    </source>
</evidence>
<dbReference type="eggNOG" id="COG1085">
    <property type="taxonomic scope" value="Bacteria"/>
</dbReference>
<dbReference type="InterPro" id="IPR001937">
    <property type="entry name" value="GalP_UDPtransf1"/>
</dbReference>
<dbReference type="PANTHER" id="PTHR11943:SF1">
    <property type="entry name" value="GALACTOSE-1-PHOSPHATE URIDYLYLTRANSFERASE"/>
    <property type="match status" value="1"/>
</dbReference>
<keyword evidence="19" id="KW-1185">Reference proteome</keyword>
<dbReference type="PROSITE" id="PS00117">
    <property type="entry name" value="GAL_P_UDP_TRANSF_I"/>
    <property type="match status" value="1"/>
</dbReference>
<dbReference type="InterPro" id="IPR019779">
    <property type="entry name" value="GalP_UDPtransf1_His-AS"/>
</dbReference>
<keyword evidence="6 15" id="KW-0808">Transferase</keyword>
<keyword evidence="8 14" id="KW-0479">Metal-binding</keyword>
<evidence type="ECO:0000256" key="12">
    <source>
        <dbReference type="NCBIfam" id="TIGR00209"/>
    </source>
</evidence>
<gene>
    <name evidence="18" type="primary">galT</name>
    <name evidence="18" type="ORF">K1I37_08200</name>
</gene>
<feature type="domain" description="Galactose-1-phosphate uridyl transferase C-terminal" evidence="17">
    <location>
        <begin position="160"/>
        <end position="262"/>
    </location>
</feature>
<dbReference type="Proteomes" id="UP000829401">
    <property type="component" value="Chromosome"/>
</dbReference>
<feature type="domain" description="Galactose-1-phosphate uridyl transferase N-terminal" evidence="16">
    <location>
        <begin position="4"/>
        <end position="152"/>
    </location>
</feature>
<dbReference type="GO" id="GO:0033499">
    <property type="term" value="P:galactose catabolic process via UDP-galactose, Leloir pathway"/>
    <property type="evidence" value="ECO:0007669"/>
    <property type="project" value="TreeGrafter"/>
</dbReference>
<evidence type="ECO:0000256" key="5">
    <source>
        <dbReference type="ARBA" id="ARBA00016340"/>
    </source>
</evidence>
<comment type="pathway">
    <text evidence="2 15">Carbohydrate metabolism; galactose metabolism.</text>
</comment>
<feature type="binding site" evidence="14">
    <location>
        <position position="31"/>
    </location>
    <ligand>
        <name>Zn(2+)</name>
        <dbReference type="ChEBI" id="CHEBI:29105"/>
    </ligand>
</feature>
<proteinExistence type="inferred from homology"/>
<dbReference type="GO" id="GO:0005737">
    <property type="term" value="C:cytoplasm"/>
    <property type="evidence" value="ECO:0007669"/>
    <property type="project" value="TreeGrafter"/>
</dbReference>
<keyword evidence="10 15" id="KW-0299">Galactose metabolism</keyword>
<dbReference type="KEGG" id="aaco:K1I37_08200"/>
<comment type="cofactor">
    <cofactor evidence="14">
        <name>Zn(2+)</name>
        <dbReference type="ChEBI" id="CHEBI:29105"/>
    </cofactor>
    <text evidence="14">Binds 1 zinc ion per subunit.</text>
</comment>
<dbReference type="Pfam" id="PF02744">
    <property type="entry name" value="GalP_UDP_tr_C"/>
    <property type="match status" value="1"/>
</dbReference>
<dbReference type="InterPro" id="IPR005849">
    <property type="entry name" value="GalP_Utransf_N"/>
</dbReference>
<evidence type="ECO:0000256" key="10">
    <source>
        <dbReference type="ARBA" id="ARBA00023144"/>
    </source>
</evidence>
<feature type="binding site" evidence="14">
    <location>
        <position position="34"/>
    </location>
    <ligand>
        <name>Zn(2+)</name>
        <dbReference type="ChEBI" id="CHEBI:29105"/>
    </ligand>
</feature>
<evidence type="ECO:0000256" key="15">
    <source>
        <dbReference type="RuleBase" id="RU000506"/>
    </source>
</evidence>
<evidence type="ECO:0000313" key="18">
    <source>
        <dbReference type="EMBL" id="UNO50435.1"/>
    </source>
</evidence>
<dbReference type="RefSeq" id="WP_021295847.1">
    <property type="nucleotide sequence ID" value="NZ_AURB01000112.1"/>
</dbReference>
<evidence type="ECO:0000256" key="2">
    <source>
        <dbReference type="ARBA" id="ARBA00004947"/>
    </source>
</evidence>
<evidence type="ECO:0000256" key="7">
    <source>
        <dbReference type="ARBA" id="ARBA00022695"/>
    </source>
</evidence>
<evidence type="ECO:0000259" key="16">
    <source>
        <dbReference type="Pfam" id="PF01087"/>
    </source>
</evidence>
<dbReference type="InterPro" id="IPR036265">
    <property type="entry name" value="HIT-like_sf"/>
</dbReference>
<evidence type="ECO:0000256" key="1">
    <source>
        <dbReference type="ARBA" id="ARBA00001107"/>
    </source>
</evidence>
<reference evidence="19" key="1">
    <citation type="journal article" date="2022" name="G3 (Bethesda)">
        <title>Unveiling the complete genome sequence of Alicyclobacillus acidoterrestris DSM 3922T, a taint-producing strain.</title>
        <authorList>
            <person name="Leonardo I.C."/>
            <person name="Barreto Crespo M.T."/>
            <person name="Gaspar F.B."/>
        </authorList>
    </citation>
    <scope>NUCLEOTIDE SEQUENCE [LARGE SCALE GENOMIC DNA]</scope>
    <source>
        <strain evidence="19">DSM 3922</strain>
    </source>
</reference>
<dbReference type="STRING" id="1356854.N007_00550"/>
<keyword evidence="9 14" id="KW-0862">Zinc</keyword>
<dbReference type="EMBL" id="CP080467">
    <property type="protein sequence ID" value="UNO50435.1"/>
    <property type="molecule type" value="Genomic_DNA"/>
</dbReference>
<comment type="catalytic activity">
    <reaction evidence="1 15">
        <text>alpha-D-galactose 1-phosphate + UDP-alpha-D-glucose = alpha-D-glucose 1-phosphate + UDP-alpha-D-galactose</text>
        <dbReference type="Rhea" id="RHEA:13989"/>
        <dbReference type="ChEBI" id="CHEBI:58336"/>
        <dbReference type="ChEBI" id="CHEBI:58601"/>
        <dbReference type="ChEBI" id="CHEBI:58885"/>
        <dbReference type="ChEBI" id="CHEBI:66914"/>
        <dbReference type="EC" id="2.7.7.12"/>
    </reaction>
</comment>
<feature type="binding site" evidence="14">
    <location>
        <position position="89"/>
    </location>
    <ligand>
        <name>Zn(2+)</name>
        <dbReference type="ChEBI" id="CHEBI:29105"/>
    </ligand>
</feature>
<sequence length="351" mass="39823">MAELRFNPLLRDWTMVASNRQKRPNMPKGDCPFCPGSGKVPDHYDVYKYDNDFPALSPTPPEPDEVATGLYQTAPSYGKCEVILYSPDHHATLPQLPISHIRKLVDLWAERFQALSQDTRHKYILIFENRGPEVGVTMPHPHGQIYAYPYVPQKLRVELESCRDHHAQTGHCLICDINHEEASFAERMLIETDAFVSYIPFFTDYPYGAFISSKAHKSNILDFTDAERDDLAKILKIVTAGMDALFDREFPYMMVLHQSPVNLPGGLDAPGFAAPVQVASQDAEKTSQSDMDTYYHFHIEFYPPLRAKDKLKYLASSETGAWAPCNPLAVEDTARVLREAIMRKKEELGID</sequence>
<evidence type="ECO:0000256" key="8">
    <source>
        <dbReference type="ARBA" id="ARBA00022723"/>
    </source>
</evidence>
<name>T0DF40_ALIAG</name>
<evidence type="ECO:0000256" key="11">
    <source>
        <dbReference type="ARBA" id="ARBA00023277"/>
    </source>
</evidence>
<dbReference type="GO" id="GO:0008270">
    <property type="term" value="F:zinc ion binding"/>
    <property type="evidence" value="ECO:0007669"/>
    <property type="project" value="InterPro"/>
</dbReference>
<dbReference type="EC" id="2.7.7.12" evidence="4 12"/>
<dbReference type="InterPro" id="IPR005850">
    <property type="entry name" value="GalP_Utransf_C"/>
</dbReference>
<dbReference type="Pfam" id="PF01087">
    <property type="entry name" value="GalP_UDP_transf"/>
    <property type="match status" value="1"/>
</dbReference>
<dbReference type="Gene3D" id="3.30.428.10">
    <property type="entry name" value="HIT-like"/>
    <property type="match status" value="2"/>
</dbReference>